<dbReference type="InterPro" id="IPR036412">
    <property type="entry name" value="HAD-like_sf"/>
</dbReference>
<dbReference type="Gene3D" id="3.40.50.1000">
    <property type="entry name" value="HAD superfamily/HAD-like"/>
    <property type="match status" value="2"/>
</dbReference>
<dbReference type="Pfam" id="PF13242">
    <property type="entry name" value="Hydrolase_like"/>
    <property type="match status" value="1"/>
</dbReference>
<reference evidence="1" key="1">
    <citation type="journal article" date="2014" name="Int. J. Syst. Evol. Microbiol.">
        <title>Complete genome sequence of Corynebacterium casei LMG S-19264T (=DSM 44701T), isolated from a smear-ripened cheese.</title>
        <authorList>
            <consortium name="US DOE Joint Genome Institute (JGI-PGF)"/>
            <person name="Walter F."/>
            <person name="Albersmeier A."/>
            <person name="Kalinowski J."/>
            <person name="Ruckert C."/>
        </authorList>
    </citation>
    <scope>NUCLEOTIDE SEQUENCE</scope>
    <source>
        <strain evidence="1">KCTC 42651</strain>
    </source>
</reference>
<dbReference type="PANTHER" id="PTHR19288:SF90">
    <property type="entry name" value="OS08G0542600 PROTEIN"/>
    <property type="match status" value="1"/>
</dbReference>
<organism evidence="1 2">
    <name type="scientific">Thalassobaculum fulvum</name>
    <dbReference type="NCBI Taxonomy" id="1633335"/>
    <lineage>
        <taxon>Bacteria</taxon>
        <taxon>Pseudomonadati</taxon>
        <taxon>Pseudomonadota</taxon>
        <taxon>Alphaproteobacteria</taxon>
        <taxon>Rhodospirillales</taxon>
        <taxon>Thalassobaculaceae</taxon>
        <taxon>Thalassobaculum</taxon>
    </lineage>
</organism>
<evidence type="ECO:0000313" key="1">
    <source>
        <dbReference type="EMBL" id="GHD49915.1"/>
    </source>
</evidence>
<dbReference type="Proteomes" id="UP000630353">
    <property type="component" value="Unassembled WGS sequence"/>
</dbReference>
<sequence length="287" mass="30471">MQRLTGLRGLVDAYDGFILDAWGTLHEGGPVLPAALDAVRRLHAAGKRLAVMSNTPQLGPVLARRLEGQGLPSDLYDFPFTAGDLAHEDLRAADGPWFAGIGRRAYHLAPARFPDLLPGTPFTPVDRIEDADLLVNGGPDRDDLPLSSFEALFRAAIARDVPMVCANPDRAIVNQGILTMCAGELAAAYEALGGRVRYYGKPFPGVFERTLERLGTEAARTVVVGDGLTTDIAGADAAGLDSLLIAGGLYADTLVTGSGKLVDDLEAAVRAISPVARPRYAVPRFAW</sequence>
<dbReference type="SUPFAM" id="SSF56784">
    <property type="entry name" value="HAD-like"/>
    <property type="match status" value="1"/>
</dbReference>
<dbReference type="RefSeq" id="WP_189989464.1">
    <property type="nucleotide sequence ID" value="NZ_BMZS01000004.1"/>
</dbReference>
<keyword evidence="2" id="KW-1185">Reference proteome</keyword>
<dbReference type="InterPro" id="IPR023214">
    <property type="entry name" value="HAD_sf"/>
</dbReference>
<name>A0A919CQ01_9PROT</name>
<dbReference type="Pfam" id="PF13344">
    <property type="entry name" value="Hydrolase_6"/>
    <property type="match status" value="1"/>
</dbReference>
<evidence type="ECO:0000313" key="2">
    <source>
        <dbReference type="Proteomes" id="UP000630353"/>
    </source>
</evidence>
<dbReference type="GO" id="GO:0005737">
    <property type="term" value="C:cytoplasm"/>
    <property type="evidence" value="ECO:0007669"/>
    <property type="project" value="TreeGrafter"/>
</dbReference>
<protein>
    <submittedName>
        <fullName evidence="1">Haloacid dehalogenase</fullName>
    </submittedName>
</protein>
<dbReference type="AlphaFoldDB" id="A0A919CQ01"/>
<dbReference type="PANTHER" id="PTHR19288">
    <property type="entry name" value="4-NITROPHENYLPHOSPHATASE-RELATED"/>
    <property type="match status" value="1"/>
</dbReference>
<gene>
    <name evidence="1" type="ORF">GCM10017083_22850</name>
</gene>
<dbReference type="EMBL" id="BMZS01000004">
    <property type="protein sequence ID" value="GHD49915.1"/>
    <property type="molecule type" value="Genomic_DNA"/>
</dbReference>
<proteinExistence type="predicted"/>
<dbReference type="InterPro" id="IPR006356">
    <property type="entry name" value="HAD-SF_hydro_IIA_hyp3"/>
</dbReference>
<reference evidence="1" key="2">
    <citation type="submission" date="2020-09" db="EMBL/GenBank/DDBJ databases">
        <authorList>
            <person name="Sun Q."/>
            <person name="Kim S."/>
        </authorList>
    </citation>
    <scope>NUCLEOTIDE SEQUENCE</scope>
    <source>
        <strain evidence="1">KCTC 42651</strain>
    </source>
</reference>
<dbReference type="NCBIfam" id="TIGR01459">
    <property type="entry name" value="HAD-SF-IIA-hyp4"/>
    <property type="match status" value="1"/>
</dbReference>
<dbReference type="InterPro" id="IPR006357">
    <property type="entry name" value="HAD-SF_hydro_IIA"/>
</dbReference>
<accession>A0A919CQ01</accession>
<comment type="caution">
    <text evidence="1">The sequence shown here is derived from an EMBL/GenBank/DDBJ whole genome shotgun (WGS) entry which is preliminary data.</text>
</comment>
<dbReference type="GO" id="GO:0016791">
    <property type="term" value="F:phosphatase activity"/>
    <property type="evidence" value="ECO:0007669"/>
    <property type="project" value="TreeGrafter"/>
</dbReference>